<feature type="transmembrane region" description="Helical" evidence="1">
    <location>
        <begin position="38"/>
        <end position="55"/>
    </location>
</feature>
<dbReference type="AlphaFoldDB" id="A0A0U4E2Y0"/>
<dbReference type="STRING" id="1472767.AOX59_02825"/>
<dbReference type="KEGG" id="lao:AOX59_02825"/>
<accession>A0A0U4E2Y0</accession>
<feature type="transmembrane region" description="Helical" evidence="1">
    <location>
        <begin position="12"/>
        <end position="32"/>
    </location>
</feature>
<name>A0A0U4E2Y0_9BACI</name>
<reference evidence="2 3" key="1">
    <citation type="submission" date="2016-01" db="EMBL/GenBank/DDBJ databases">
        <title>Complete genome sequence of strain Lentibacillus amyloliquefaciens LAM0015T isolated from saline sediment.</title>
        <authorList>
            <person name="Wang J.-L."/>
            <person name="He M.-X."/>
        </authorList>
    </citation>
    <scope>NUCLEOTIDE SEQUENCE [LARGE SCALE GENOMIC DNA]</scope>
    <source>
        <strain evidence="2 3">LAM0015</strain>
    </source>
</reference>
<keyword evidence="3" id="KW-1185">Reference proteome</keyword>
<organism evidence="2 3">
    <name type="scientific">Lentibacillus amyloliquefaciens</name>
    <dbReference type="NCBI Taxonomy" id="1472767"/>
    <lineage>
        <taxon>Bacteria</taxon>
        <taxon>Bacillati</taxon>
        <taxon>Bacillota</taxon>
        <taxon>Bacilli</taxon>
        <taxon>Bacillales</taxon>
        <taxon>Bacillaceae</taxon>
        <taxon>Lentibacillus</taxon>
    </lineage>
</organism>
<evidence type="ECO:0000256" key="1">
    <source>
        <dbReference type="SAM" id="Phobius"/>
    </source>
</evidence>
<dbReference type="EMBL" id="CP013862">
    <property type="protein sequence ID" value="ALX47628.1"/>
    <property type="molecule type" value="Genomic_DNA"/>
</dbReference>
<gene>
    <name evidence="2" type="ORF">AOX59_02825</name>
</gene>
<keyword evidence="1" id="KW-0812">Transmembrane</keyword>
<protein>
    <submittedName>
        <fullName evidence="2">Uncharacterized protein</fullName>
    </submittedName>
</protein>
<proteinExistence type="predicted"/>
<sequence>MSKYFKGKFLRLRIILTVILLSIITLSLYGLISNTLNSFFMGVALIVFFIAESNLRKNEPHY</sequence>
<evidence type="ECO:0000313" key="3">
    <source>
        <dbReference type="Proteomes" id="UP000050331"/>
    </source>
</evidence>
<keyword evidence="1" id="KW-1133">Transmembrane helix</keyword>
<dbReference type="Proteomes" id="UP000050331">
    <property type="component" value="Chromosome"/>
</dbReference>
<keyword evidence="1" id="KW-0472">Membrane</keyword>
<evidence type="ECO:0000313" key="2">
    <source>
        <dbReference type="EMBL" id="ALX47628.1"/>
    </source>
</evidence>